<sequence>MVYLEISFALPCDRAIGRQTPDLLTLDYLPIFLDETPQTDEVWRVNADATILRRGDEINVFYAQLIRPRHGPTDVALKIDHSGKRAFTIATAFIDETNAYTKLVAGFQGTIVPRFFGCFQTTLSNTTISCIITEYCGEPLHTILPESPPELKAQLIDVLEQIHRAGVAHGDLHEANILLKDGKMKLIDWEKASSHSCGRQLRLLQGAIVPTAEEFGCNELYETFREMGLWTASTTPFMGSLDITYRPTCTSIRHGRR</sequence>
<evidence type="ECO:0000259" key="9">
    <source>
        <dbReference type="PROSITE" id="PS50011"/>
    </source>
</evidence>
<comment type="caution">
    <text evidence="10">The sequence shown here is derived from an EMBL/GenBank/DDBJ whole genome shotgun (WGS) entry which is preliminary data.</text>
</comment>
<dbReference type="Gene3D" id="1.10.510.10">
    <property type="entry name" value="Transferase(Phosphotransferase) domain 1"/>
    <property type="match status" value="1"/>
</dbReference>
<dbReference type="InterPro" id="IPR000719">
    <property type="entry name" value="Prot_kinase_dom"/>
</dbReference>
<evidence type="ECO:0000256" key="4">
    <source>
        <dbReference type="ARBA" id="ARBA00022741"/>
    </source>
</evidence>
<proteinExistence type="predicted"/>
<evidence type="ECO:0000256" key="7">
    <source>
        <dbReference type="ARBA" id="ARBA00047899"/>
    </source>
</evidence>
<keyword evidence="2" id="KW-0723">Serine/threonine-protein kinase</keyword>
<dbReference type="SUPFAM" id="SSF56112">
    <property type="entry name" value="Protein kinase-like (PK-like)"/>
    <property type="match status" value="1"/>
</dbReference>
<evidence type="ECO:0000256" key="6">
    <source>
        <dbReference type="ARBA" id="ARBA00022840"/>
    </source>
</evidence>
<keyword evidence="6" id="KW-0067">ATP-binding</keyword>
<protein>
    <recommendedName>
        <fullName evidence="1">non-specific serine/threonine protein kinase</fullName>
        <ecNumber evidence="1">2.7.11.1</ecNumber>
    </recommendedName>
</protein>
<organism evidence="10 11">
    <name type="scientific">Mycena metata</name>
    <dbReference type="NCBI Taxonomy" id="1033252"/>
    <lineage>
        <taxon>Eukaryota</taxon>
        <taxon>Fungi</taxon>
        <taxon>Dikarya</taxon>
        <taxon>Basidiomycota</taxon>
        <taxon>Agaricomycotina</taxon>
        <taxon>Agaricomycetes</taxon>
        <taxon>Agaricomycetidae</taxon>
        <taxon>Agaricales</taxon>
        <taxon>Marasmiineae</taxon>
        <taxon>Mycenaceae</taxon>
        <taxon>Mycena</taxon>
    </lineage>
</organism>
<accession>A0AAD7KFA7</accession>
<evidence type="ECO:0000313" key="10">
    <source>
        <dbReference type="EMBL" id="KAJ7784444.1"/>
    </source>
</evidence>
<dbReference type="Proteomes" id="UP001215598">
    <property type="component" value="Unassembled WGS sequence"/>
</dbReference>
<evidence type="ECO:0000256" key="3">
    <source>
        <dbReference type="ARBA" id="ARBA00022679"/>
    </source>
</evidence>
<keyword evidence="3" id="KW-0808">Transferase</keyword>
<evidence type="ECO:0000256" key="8">
    <source>
        <dbReference type="ARBA" id="ARBA00048679"/>
    </source>
</evidence>
<dbReference type="InterPro" id="IPR011009">
    <property type="entry name" value="Kinase-like_dom_sf"/>
</dbReference>
<evidence type="ECO:0000256" key="5">
    <source>
        <dbReference type="ARBA" id="ARBA00022777"/>
    </source>
</evidence>
<dbReference type="EC" id="2.7.11.1" evidence="1"/>
<reference evidence="10" key="1">
    <citation type="submission" date="2023-03" db="EMBL/GenBank/DDBJ databases">
        <title>Massive genome expansion in bonnet fungi (Mycena s.s.) driven by repeated elements and novel gene families across ecological guilds.</title>
        <authorList>
            <consortium name="Lawrence Berkeley National Laboratory"/>
            <person name="Harder C.B."/>
            <person name="Miyauchi S."/>
            <person name="Viragh M."/>
            <person name="Kuo A."/>
            <person name="Thoen E."/>
            <person name="Andreopoulos B."/>
            <person name="Lu D."/>
            <person name="Skrede I."/>
            <person name="Drula E."/>
            <person name="Henrissat B."/>
            <person name="Morin E."/>
            <person name="Kohler A."/>
            <person name="Barry K."/>
            <person name="LaButti K."/>
            <person name="Morin E."/>
            <person name="Salamov A."/>
            <person name="Lipzen A."/>
            <person name="Mereny Z."/>
            <person name="Hegedus B."/>
            <person name="Baldrian P."/>
            <person name="Stursova M."/>
            <person name="Weitz H."/>
            <person name="Taylor A."/>
            <person name="Grigoriev I.V."/>
            <person name="Nagy L.G."/>
            <person name="Martin F."/>
            <person name="Kauserud H."/>
        </authorList>
    </citation>
    <scope>NUCLEOTIDE SEQUENCE</scope>
    <source>
        <strain evidence="10">CBHHK182m</strain>
    </source>
</reference>
<keyword evidence="4" id="KW-0547">Nucleotide-binding</keyword>
<dbReference type="PANTHER" id="PTHR37171:SF1">
    <property type="entry name" value="SERINE_THREONINE-PROTEIN KINASE YRZF-RELATED"/>
    <property type="match status" value="1"/>
</dbReference>
<comment type="catalytic activity">
    <reaction evidence="8">
        <text>L-seryl-[protein] + ATP = O-phospho-L-seryl-[protein] + ADP + H(+)</text>
        <dbReference type="Rhea" id="RHEA:17989"/>
        <dbReference type="Rhea" id="RHEA-COMP:9863"/>
        <dbReference type="Rhea" id="RHEA-COMP:11604"/>
        <dbReference type="ChEBI" id="CHEBI:15378"/>
        <dbReference type="ChEBI" id="CHEBI:29999"/>
        <dbReference type="ChEBI" id="CHEBI:30616"/>
        <dbReference type="ChEBI" id="CHEBI:83421"/>
        <dbReference type="ChEBI" id="CHEBI:456216"/>
        <dbReference type="EC" id="2.7.11.1"/>
    </reaction>
</comment>
<dbReference type="PANTHER" id="PTHR37171">
    <property type="entry name" value="SERINE/THREONINE-PROTEIN KINASE YRZF-RELATED"/>
    <property type="match status" value="1"/>
</dbReference>
<name>A0AAD7KFA7_9AGAR</name>
<dbReference type="GO" id="GO:0004674">
    <property type="term" value="F:protein serine/threonine kinase activity"/>
    <property type="evidence" value="ECO:0007669"/>
    <property type="project" value="UniProtKB-KW"/>
</dbReference>
<evidence type="ECO:0000313" key="11">
    <source>
        <dbReference type="Proteomes" id="UP001215598"/>
    </source>
</evidence>
<comment type="catalytic activity">
    <reaction evidence="7">
        <text>L-threonyl-[protein] + ATP = O-phospho-L-threonyl-[protein] + ADP + H(+)</text>
        <dbReference type="Rhea" id="RHEA:46608"/>
        <dbReference type="Rhea" id="RHEA-COMP:11060"/>
        <dbReference type="Rhea" id="RHEA-COMP:11605"/>
        <dbReference type="ChEBI" id="CHEBI:15378"/>
        <dbReference type="ChEBI" id="CHEBI:30013"/>
        <dbReference type="ChEBI" id="CHEBI:30616"/>
        <dbReference type="ChEBI" id="CHEBI:61977"/>
        <dbReference type="ChEBI" id="CHEBI:456216"/>
        <dbReference type="EC" id="2.7.11.1"/>
    </reaction>
</comment>
<dbReference type="GO" id="GO:0005524">
    <property type="term" value="F:ATP binding"/>
    <property type="evidence" value="ECO:0007669"/>
    <property type="project" value="UniProtKB-KW"/>
</dbReference>
<feature type="domain" description="Protein kinase" evidence="9">
    <location>
        <begin position="46"/>
        <end position="257"/>
    </location>
</feature>
<evidence type="ECO:0000256" key="2">
    <source>
        <dbReference type="ARBA" id="ARBA00022527"/>
    </source>
</evidence>
<dbReference type="PROSITE" id="PS50011">
    <property type="entry name" value="PROTEIN_KINASE_DOM"/>
    <property type="match status" value="1"/>
</dbReference>
<keyword evidence="5 10" id="KW-0418">Kinase</keyword>
<dbReference type="Pfam" id="PF01163">
    <property type="entry name" value="RIO1"/>
    <property type="match status" value="1"/>
</dbReference>
<keyword evidence="11" id="KW-1185">Reference proteome</keyword>
<dbReference type="InterPro" id="IPR052396">
    <property type="entry name" value="Meiotic_Drive_Suppr_Kinase"/>
</dbReference>
<gene>
    <name evidence="10" type="ORF">B0H16DRAFT_1492524</name>
</gene>
<dbReference type="InterPro" id="IPR018934">
    <property type="entry name" value="RIO_dom"/>
</dbReference>
<dbReference type="AlphaFoldDB" id="A0AAD7KFA7"/>
<dbReference type="EMBL" id="JARKIB010000002">
    <property type="protein sequence ID" value="KAJ7784444.1"/>
    <property type="molecule type" value="Genomic_DNA"/>
</dbReference>
<evidence type="ECO:0000256" key="1">
    <source>
        <dbReference type="ARBA" id="ARBA00012513"/>
    </source>
</evidence>